<dbReference type="Proteomes" id="UP001407405">
    <property type="component" value="Unassembled WGS sequence"/>
</dbReference>
<protein>
    <submittedName>
        <fullName evidence="2">Zinc ribbon domain-containing protein</fullName>
    </submittedName>
</protein>
<evidence type="ECO:0000313" key="3">
    <source>
        <dbReference type="Proteomes" id="UP001407405"/>
    </source>
</evidence>
<comment type="caution">
    <text evidence="2">The sequence shown here is derived from an EMBL/GenBank/DDBJ whole genome shotgun (WGS) entry which is preliminary data.</text>
</comment>
<organism evidence="2 3">
    <name type="scientific">Anoxynatronum sibiricum</name>
    <dbReference type="NCBI Taxonomy" id="210623"/>
    <lineage>
        <taxon>Bacteria</taxon>
        <taxon>Bacillati</taxon>
        <taxon>Bacillota</taxon>
        <taxon>Clostridia</taxon>
        <taxon>Eubacteriales</taxon>
        <taxon>Clostridiaceae</taxon>
        <taxon>Anoxynatronum</taxon>
    </lineage>
</organism>
<evidence type="ECO:0000313" key="2">
    <source>
        <dbReference type="EMBL" id="MEN1760316.1"/>
    </source>
</evidence>
<keyword evidence="3" id="KW-1185">Reference proteome</keyword>
<dbReference type="Pfam" id="PF12773">
    <property type="entry name" value="DZR"/>
    <property type="match status" value="1"/>
</dbReference>
<dbReference type="RefSeq" id="WP_343185637.1">
    <property type="nucleotide sequence ID" value="NZ_JBCITM010000006.1"/>
</dbReference>
<reference evidence="2 3" key="1">
    <citation type="submission" date="2024-04" db="EMBL/GenBank/DDBJ databases">
        <title>Genome sequencing and metabolic network reconstruction of aminoacids and betaine degradation by Anoxynatronum sibiricum.</title>
        <authorList>
            <person name="Detkova E.N."/>
            <person name="Boltjanskaja Y.V."/>
            <person name="Mardanov A.V."/>
            <person name="Kevbrin V."/>
        </authorList>
    </citation>
    <scope>NUCLEOTIDE SEQUENCE [LARGE SCALE GENOMIC DNA]</scope>
    <source>
        <strain evidence="2 3">Z-7981</strain>
    </source>
</reference>
<accession>A0ABU9VVA5</accession>
<sequence length="191" mass="20972">MADFLEKLKKGVNDGAAIASIKSKNLIEITKLKNQISTLEGKKKDQIEELGAHYYRGYRSESLETEEVQLTIKTVCEAIASIDANVREKEEAIKTIQQEEEAMVNSMKTITCQCGEIIKPGTLFCKRCGTKVESMATPQTESQAAVISAEMRCDCGKPIKENMRFCGGCGKNLADQITAASPKEDTTHATE</sequence>
<dbReference type="InterPro" id="IPR025874">
    <property type="entry name" value="DZR"/>
</dbReference>
<evidence type="ECO:0000259" key="1">
    <source>
        <dbReference type="Pfam" id="PF12773"/>
    </source>
</evidence>
<name>A0ABU9VVA5_9CLOT</name>
<feature type="domain" description="DZANK-type" evidence="1">
    <location>
        <begin position="112"/>
        <end position="170"/>
    </location>
</feature>
<dbReference type="EMBL" id="JBCITM010000006">
    <property type="protein sequence ID" value="MEN1760316.1"/>
    <property type="molecule type" value="Genomic_DNA"/>
</dbReference>
<proteinExistence type="predicted"/>
<gene>
    <name evidence="2" type="ORF">AAIG11_07520</name>
</gene>